<accession>A0A2S7BUU8</accession>
<evidence type="ECO:0000256" key="2">
    <source>
        <dbReference type="SAM" id="SignalP"/>
    </source>
</evidence>
<dbReference type="PROSITE" id="PS51257">
    <property type="entry name" value="PROKAR_LIPOPROTEIN"/>
    <property type="match status" value="1"/>
</dbReference>
<dbReference type="AlphaFoldDB" id="A0A2S7BUU8"/>
<evidence type="ECO:0000256" key="1">
    <source>
        <dbReference type="SAM" id="MobiDB-lite"/>
    </source>
</evidence>
<evidence type="ECO:0000313" key="4">
    <source>
        <dbReference type="Proteomes" id="UP000238908"/>
    </source>
</evidence>
<feature type="chain" id="PRO_5015633401" description="Lipoprotein" evidence="2">
    <location>
        <begin position="26"/>
        <end position="226"/>
    </location>
</feature>
<gene>
    <name evidence="3" type="ORF">XdyCFBP7245_22565</name>
</gene>
<feature type="signal peptide" evidence="2">
    <location>
        <begin position="1"/>
        <end position="25"/>
    </location>
</feature>
<feature type="region of interest" description="Disordered" evidence="1">
    <location>
        <begin position="28"/>
        <end position="49"/>
    </location>
</feature>
<dbReference type="Proteomes" id="UP000238908">
    <property type="component" value="Unassembled WGS sequence"/>
</dbReference>
<comment type="caution">
    <text evidence="3">The sequence shown here is derived from an EMBL/GenBank/DDBJ whole genome shotgun (WGS) entry which is preliminary data.</text>
</comment>
<dbReference type="EMBL" id="MDEE01000074">
    <property type="protein sequence ID" value="PPU49053.1"/>
    <property type="molecule type" value="Genomic_DNA"/>
</dbReference>
<reference evidence="3 4" key="1">
    <citation type="submission" date="2016-08" db="EMBL/GenBank/DDBJ databases">
        <authorList>
            <person name="Seilhamer J.J."/>
        </authorList>
    </citation>
    <scope>NUCLEOTIDE SEQUENCE [LARGE SCALE GENOMIC DNA]</scope>
    <source>
        <strain evidence="3 4">CFBP7245</strain>
    </source>
</reference>
<evidence type="ECO:0000313" key="3">
    <source>
        <dbReference type="EMBL" id="PPU49053.1"/>
    </source>
</evidence>
<sequence>MMKRSRSVTVPLLLALLATLSSACARPSETEAHAHPSAGKVSAPQATADATTSGINAGTASLSVQELEARLLRFVDAFKTPADMSSRRLEAALGIKLGPPLDTSDPWYRVKDVPLADGYTLYATHFPMKRGFSRMEISVRLPGGEDPTRKPTTICIWDAAALSKKLEAMGYKAGERMPFQNGWIRQHWRSINNGKQGFSVALLIYQSGEEPSRECAFGLQVDGGDA</sequence>
<name>A0A2S7BUU8_9XANT</name>
<proteinExistence type="predicted"/>
<protein>
    <recommendedName>
        <fullName evidence="5">Lipoprotein</fullName>
    </recommendedName>
</protein>
<organism evidence="3 4">
    <name type="scientific">Xanthomonas dyei</name>
    <dbReference type="NCBI Taxonomy" id="743699"/>
    <lineage>
        <taxon>Bacteria</taxon>
        <taxon>Pseudomonadati</taxon>
        <taxon>Pseudomonadota</taxon>
        <taxon>Gammaproteobacteria</taxon>
        <taxon>Lysobacterales</taxon>
        <taxon>Lysobacteraceae</taxon>
        <taxon>Xanthomonas</taxon>
    </lineage>
</organism>
<keyword evidence="2" id="KW-0732">Signal</keyword>
<evidence type="ECO:0008006" key="5">
    <source>
        <dbReference type="Google" id="ProtNLM"/>
    </source>
</evidence>